<accession>A0ABS6BIP2</accession>
<sequence length="384" mass="41448">MAALMHDGVSGTSRLPAAGPPMAGLHVMAGDWMLMAHGYGWGVYTDQGGPRGRDEGFVESMAMLMAARPVGDGGKLQLRAMFSAEPLMGDRGYPNLFATGETAGGRALIDRQHPHDLFMELSARLDLPVAPGLTGFLYVAPVGEPALGPSAFMHRPSARLNPDAPITHHWFDSTHIAFGVMTAGLSGRHWQAEASVFTGREPDEDRWDIERPRFDSWSLRATWLPDEHWSASLSYGRIESPEVLHVGEDEGRLVASIAYAAPGFTATAGWSRKQRIPGRALQAGFVEGNWAIRPRHNLFGRVELVDNDELFPEGDPLHGRPFTVGKATLGYAYELPLGRAAALALGGAGSAYAKPDRLDAAYGRTPLSFSLFAKLTLGQPAGLR</sequence>
<protein>
    <recommendedName>
        <fullName evidence="3">TonB-dependent receptor</fullName>
    </recommendedName>
</protein>
<keyword evidence="2" id="KW-1185">Reference proteome</keyword>
<name>A0ABS6BIP2_9SPHN</name>
<comment type="caution">
    <text evidence="1">The sequence shown here is derived from an EMBL/GenBank/DDBJ whole genome shotgun (WGS) entry which is preliminary data.</text>
</comment>
<organism evidence="1 2">
    <name type="scientific">Sphingomonas quercus</name>
    <dbReference type="NCBI Taxonomy" id="2842451"/>
    <lineage>
        <taxon>Bacteria</taxon>
        <taxon>Pseudomonadati</taxon>
        <taxon>Pseudomonadota</taxon>
        <taxon>Alphaproteobacteria</taxon>
        <taxon>Sphingomonadales</taxon>
        <taxon>Sphingomonadaceae</taxon>
        <taxon>Sphingomonas</taxon>
    </lineage>
</organism>
<evidence type="ECO:0000313" key="1">
    <source>
        <dbReference type="EMBL" id="MBU3077094.1"/>
    </source>
</evidence>
<evidence type="ECO:0008006" key="3">
    <source>
        <dbReference type="Google" id="ProtNLM"/>
    </source>
</evidence>
<gene>
    <name evidence="1" type="ORF">KOF26_04375</name>
</gene>
<dbReference type="EMBL" id="JAHKRT010000002">
    <property type="protein sequence ID" value="MBU3077094.1"/>
    <property type="molecule type" value="Genomic_DNA"/>
</dbReference>
<reference evidence="1 2" key="1">
    <citation type="submission" date="2021-06" db="EMBL/GenBank/DDBJ databases">
        <title>Sphingomonas sp. XMGL2, whole genome shotgun sequencing project.</title>
        <authorList>
            <person name="Zhao G."/>
            <person name="Shen L."/>
        </authorList>
    </citation>
    <scope>NUCLEOTIDE SEQUENCE [LARGE SCALE GENOMIC DNA]</scope>
    <source>
        <strain evidence="1 2">XMGL2</strain>
    </source>
</reference>
<proteinExistence type="predicted"/>
<evidence type="ECO:0000313" key="2">
    <source>
        <dbReference type="Proteomes" id="UP000776276"/>
    </source>
</evidence>
<dbReference type="Proteomes" id="UP000776276">
    <property type="component" value="Unassembled WGS sequence"/>
</dbReference>